<sequence>MGRYFIYAFLLVSCHQLKAQSPLRMLKDSVKITGVEMVIRNATKDVKSYLFNNENGTTSFKKIGKAIQFSVGTSGFPVAGDSLYSSSDLIKTNVKIWRNGLLQSINAASTDSLTGKVIFRPALIQAERIYIEAFNSIDL</sequence>
<dbReference type="Proteomes" id="UP000468388">
    <property type="component" value="Unassembled WGS sequence"/>
</dbReference>
<dbReference type="OrthoDB" id="666568at2"/>
<keyword evidence="2" id="KW-1185">Reference proteome</keyword>
<dbReference type="EMBL" id="WRXO01000002">
    <property type="protein sequence ID" value="MVT41313.1"/>
    <property type="molecule type" value="Genomic_DNA"/>
</dbReference>
<gene>
    <name evidence="1" type="ORF">GO495_12020</name>
</gene>
<organism evidence="1 2">
    <name type="scientific">Chitinophaga oryziterrae</name>
    <dbReference type="NCBI Taxonomy" id="1031224"/>
    <lineage>
        <taxon>Bacteria</taxon>
        <taxon>Pseudomonadati</taxon>
        <taxon>Bacteroidota</taxon>
        <taxon>Chitinophagia</taxon>
        <taxon>Chitinophagales</taxon>
        <taxon>Chitinophagaceae</taxon>
        <taxon>Chitinophaga</taxon>
    </lineage>
</organism>
<proteinExistence type="predicted"/>
<name>A0A6N8J880_9BACT</name>
<dbReference type="RefSeq" id="WP_157299918.1">
    <property type="nucleotide sequence ID" value="NZ_BAAAZB010000007.1"/>
</dbReference>
<dbReference type="AlphaFoldDB" id="A0A6N8J880"/>
<reference evidence="1 2" key="1">
    <citation type="submission" date="2019-12" db="EMBL/GenBank/DDBJ databases">
        <title>The draft genomic sequence of strain Chitinophaga oryziterrae JCM 16595.</title>
        <authorList>
            <person name="Zhang X."/>
        </authorList>
    </citation>
    <scope>NUCLEOTIDE SEQUENCE [LARGE SCALE GENOMIC DNA]</scope>
    <source>
        <strain evidence="1 2">JCM 16595</strain>
    </source>
</reference>
<accession>A0A6N8J880</accession>
<evidence type="ECO:0000313" key="1">
    <source>
        <dbReference type="EMBL" id="MVT41313.1"/>
    </source>
</evidence>
<comment type="caution">
    <text evidence="1">The sequence shown here is derived from an EMBL/GenBank/DDBJ whole genome shotgun (WGS) entry which is preliminary data.</text>
</comment>
<evidence type="ECO:0000313" key="2">
    <source>
        <dbReference type="Proteomes" id="UP000468388"/>
    </source>
</evidence>
<protein>
    <submittedName>
        <fullName evidence="1">Uncharacterized protein</fullName>
    </submittedName>
</protein>